<protein>
    <submittedName>
        <fullName evidence="2 4">Uncharacterized protein</fullName>
    </submittedName>
</protein>
<evidence type="ECO:0000313" key="2">
    <source>
        <dbReference type="EMBL" id="VDP73777.1"/>
    </source>
</evidence>
<keyword evidence="1" id="KW-1133">Transmembrane helix</keyword>
<reference evidence="4" key="1">
    <citation type="submission" date="2016-06" db="UniProtKB">
        <authorList>
            <consortium name="WormBaseParasite"/>
        </authorList>
    </citation>
    <scope>IDENTIFICATION</scope>
</reference>
<evidence type="ECO:0000256" key="1">
    <source>
        <dbReference type="SAM" id="Phobius"/>
    </source>
</evidence>
<keyword evidence="1" id="KW-0472">Membrane</keyword>
<dbReference type="Proteomes" id="UP000279833">
    <property type="component" value="Unassembled WGS sequence"/>
</dbReference>
<keyword evidence="1" id="KW-0812">Transmembrane</keyword>
<dbReference type="EMBL" id="UZAK01045323">
    <property type="protein sequence ID" value="VDP73777.1"/>
    <property type="molecule type" value="Genomic_DNA"/>
</dbReference>
<gene>
    <name evidence="2" type="ORF">SCUD_LOCUS20922</name>
</gene>
<sequence>MRLQSHEVKTGLPSHVPVAEYAYPYAFVTTSQSTTNTSIFCFRICLVICLVLNLVVTVAPVFLVQCGSALRLQRFLVRTPTNSILRSWIRTTLVWHVNSSNNYSTFFLVPSYIKDLR</sequence>
<accession>A0A183L0S3</accession>
<reference evidence="2 3" key="2">
    <citation type="submission" date="2018-11" db="EMBL/GenBank/DDBJ databases">
        <authorList>
            <consortium name="Pathogen Informatics"/>
        </authorList>
    </citation>
    <scope>NUCLEOTIDE SEQUENCE [LARGE SCALE GENOMIC DNA]</scope>
    <source>
        <strain evidence="2">Dakar</strain>
        <strain evidence="3">Dakar, Senegal</strain>
    </source>
</reference>
<dbReference type="AlphaFoldDB" id="A0A183L0S3"/>
<evidence type="ECO:0000313" key="4">
    <source>
        <dbReference type="WBParaSite" id="SCUD_0002092501-mRNA-1"/>
    </source>
</evidence>
<keyword evidence="3" id="KW-1185">Reference proteome</keyword>
<dbReference type="WBParaSite" id="SCUD_0002092501-mRNA-1">
    <property type="protein sequence ID" value="SCUD_0002092501-mRNA-1"/>
    <property type="gene ID" value="SCUD_0002092501"/>
</dbReference>
<proteinExistence type="predicted"/>
<name>A0A183L0S3_9TREM</name>
<evidence type="ECO:0000313" key="3">
    <source>
        <dbReference type="Proteomes" id="UP000279833"/>
    </source>
</evidence>
<organism evidence="4">
    <name type="scientific">Schistosoma curassoni</name>
    <dbReference type="NCBI Taxonomy" id="6186"/>
    <lineage>
        <taxon>Eukaryota</taxon>
        <taxon>Metazoa</taxon>
        <taxon>Spiralia</taxon>
        <taxon>Lophotrochozoa</taxon>
        <taxon>Platyhelminthes</taxon>
        <taxon>Trematoda</taxon>
        <taxon>Digenea</taxon>
        <taxon>Strigeidida</taxon>
        <taxon>Schistosomatoidea</taxon>
        <taxon>Schistosomatidae</taxon>
        <taxon>Schistosoma</taxon>
    </lineage>
</organism>
<feature type="transmembrane region" description="Helical" evidence="1">
    <location>
        <begin position="40"/>
        <end position="63"/>
    </location>
</feature>